<dbReference type="Pfam" id="PF11213">
    <property type="entry name" value="DUF3006"/>
    <property type="match status" value="1"/>
</dbReference>
<proteinExistence type="predicted"/>
<organism evidence="1 2">
    <name type="scientific">Peribacillus simplex</name>
    <dbReference type="NCBI Taxonomy" id="1478"/>
    <lineage>
        <taxon>Bacteria</taxon>
        <taxon>Bacillati</taxon>
        <taxon>Bacillota</taxon>
        <taxon>Bacilli</taxon>
        <taxon>Bacillales</taxon>
        <taxon>Bacillaceae</taxon>
        <taxon>Peribacillus</taxon>
    </lineage>
</organism>
<sequence length="106" mass="12301">MSTVLTLIICISSKIWIICILQQDLCTYCFEYFLGPPLSKVVEIDCGDMKDYQRRHFPKSAKVGDILIIEGDKITISKEGTKKLKEEFETLSVWFLRIDQRFALFS</sequence>
<evidence type="ECO:0000313" key="1">
    <source>
        <dbReference type="EMBL" id="TKH04500.1"/>
    </source>
</evidence>
<name>A0A9X8ZCP3_9BACI</name>
<dbReference type="Proteomes" id="UP000309170">
    <property type="component" value="Unassembled WGS sequence"/>
</dbReference>
<dbReference type="InterPro" id="IPR021377">
    <property type="entry name" value="DUF3006"/>
</dbReference>
<evidence type="ECO:0000313" key="2">
    <source>
        <dbReference type="Proteomes" id="UP000309170"/>
    </source>
</evidence>
<comment type="caution">
    <text evidence="1">The sequence shown here is derived from an EMBL/GenBank/DDBJ whole genome shotgun (WGS) entry which is preliminary data.</text>
</comment>
<protein>
    <submittedName>
        <fullName evidence="1">DUF3006 domain-containing protein</fullName>
    </submittedName>
</protein>
<accession>A0A9X8ZCP3</accession>
<dbReference type="AlphaFoldDB" id="A0A9X8ZCP3"/>
<gene>
    <name evidence="1" type="ORF">FC678_24575</name>
</gene>
<dbReference type="EMBL" id="SZNT01000633">
    <property type="protein sequence ID" value="TKH04500.1"/>
    <property type="molecule type" value="Genomic_DNA"/>
</dbReference>
<reference evidence="1 2" key="1">
    <citation type="journal article" date="2019" name="Environ. Microbiol.">
        <title>An active ?-lactamase is a part of an orchestrated cell wall stress resistance network of Bacillus subtilis and related rhizosphere species.</title>
        <authorList>
            <person name="Bucher T."/>
            <person name="Keren-Paz A."/>
            <person name="Hausser J."/>
            <person name="Olender T."/>
            <person name="Cytryn E."/>
            <person name="Kolodkin-Gal I."/>
        </authorList>
    </citation>
    <scope>NUCLEOTIDE SEQUENCE [LARGE SCALE GENOMIC DNA]</scope>
    <source>
        <strain evidence="1 2">I4</strain>
    </source>
</reference>